<dbReference type="Proteomes" id="UP000094669">
    <property type="component" value="Unassembled WGS sequence"/>
</dbReference>
<evidence type="ECO:0000313" key="2">
    <source>
        <dbReference type="Proteomes" id="UP000094669"/>
    </source>
</evidence>
<accession>A0ABX4YE70</accession>
<comment type="caution">
    <text evidence="1">The sequence shown here is derived from an EMBL/GenBank/DDBJ whole genome shotgun (WGS) entry which is preliminary data.</text>
</comment>
<gene>
    <name evidence="1" type="ORF">BES34_018550</name>
</gene>
<protein>
    <submittedName>
        <fullName evidence="1">Uncharacterized protein</fullName>
    </submittedName>
</protein>
<name>A0ABX4YE70_9LEPT</name>
<sequence>MKQNYVQLLENKAFVFRGQRSEDRRVRFAHARQKLLNVGKAAKVEERSIAQELQHNSFLKKLLSG</sequence>
<keyword evidence="2" id="KW-1185">Reference proteome</keyword>
<proteinExistence type="predicted"/>
<dbReference type="EMBL" id="MCRM02000027">
    <property type="protein sequence ID" value="PNV72863.1"/>
    <property type="molecule type" value="Genomic_DNA"/>
</dbReference>
<reference evidence="1" key="1">
    <citation type="submission" date="2018-01" db="EMBL/GenBank/DDBJ databases">
        <title>Genomic characterization of Leptospira inadai serogroup Lyme isolated from captured rat in Brazil and comparative analysis with human reference strain.</title>
        <authorList>
            <person name="Moreno L.Z."/>
            <person name="Loureiro A.P."/>
            <person name="Miraglia F."/>
            <person name="Kremer F.S."/>
            <person name="Eslabao M.R."/>
            <person name="Dellagostin O.A."/>
            <person name="Lilenbaum W."/>
            <person name="Moreno A.M."/>
        </authorList>
    </citation>
    <scope>NUCLEOTIDE SEQUENCE [LARGE SCALE GENOMIC DNA]</scope>
    <source>
        <strain evidence="1">M34/99</strain>
    </source>
</reference>
<organism evidence="1 2">
    <name type="scientific">Leptospira inadai serovar Lyme</name>
    <dbReference type="NCBI Taxonomy" id="293084"/>
    <lineage>
        <taxon>Bacteria</taxon>
        <taxon>Pseudomonadati</taxon>
        <taxon>Spirochaetota</taxon>
        <taxon>Spirochaetia</taxon>
        <taxon>Leptospirales</taxon>
        <taxon>Leptospiraceae</taxon>
        <taxon>Leptospira</taxon>
    </lineage>
</organism>
<evidence type="ECO:0000313" key="1">
    <source>
        <dbReference type="EMBL" id="PNV72863.1"/>
    </source>
</evidence>